<sequence>MNHLQSKHGLNLKEPQIDKHKEQIVNMNHSSYISDMKSEPFGYQSSQGPNKDHNATTAATINSVNNTVIKLEPRDEPMELTNQSRGRAARPAAPLNIPQVIPMSQQIPPSMRQPENHYDEEKRMEKHERGERPDRPERVDRPDRQDVGPMVSTPIGQPPLPSLMQSGNLVTIGGPQPSQMSHYGFMSPFSHPQSPRNLDKAQQHVQQQHGGHGQNQSEPQNLKIKQEVPDMSGQSQSLPPNHLSGLNTFTQNALPPGPGPTSHTIAGISQSLTTNSIATAGGFVAPSSLQPPIIDPLQSLKDVQGYLPPPQASSSQSSSSDRSDRPSSGPVVDNIKKEPEFGRPASSGPSPKLLSEKCTTPKNAASTPTPRHQFSPFGDKPDKPQLRPPTSLQQPHAHQPHGPSYGSMHPPHHLVHPSFLHMQFPGHPYSGYPFSYPYPYPVPPQPHPIPPTSRPDMAPKSIDTVSATLMSSQHSTSSTLTSKRETRESDENGSERHQTHEMTLTNHQSTSHNSSVHATVEKHNYGGSHSITISHSTSTSSSQSVQHKVNQKTVRTSSPHTPVSQTSSTASINHTSSSSTSNHQHTHHHTHTHHDRLSPGNQLLRHSMHGKPPAPQTNPHHLMIQPPNMGQHPSSLGPPSLGSSSLDALRAHAAQAAANMQQQQQGSMHPPSTSPMNAAPPKVVSDEVIKVEPDPEPTPPEDDSQSSPVAPSRGALPGTEDRGQRVPPGQSAIFLRHWNRGDYNSCTRTDLTFKPVPDSKLARKREERLRKQAEREREERERAQQAQQRKITTPEKPDVKPPSRGPPGDGHVAVRAVPQAGIQRHAGPEAAVGVRQASRRLQSR</sequence>
<evidence type="ECO:0000256" key="2">
    <source>
        <dbReference type="ARBA" id="ARBA00023015"/>
    </source>
</evidence>
<dbReference type="GO" id="GO:0005634">
    <property type="term" value="C:nucleus"/>
    <property type="evidence" value="ECO:0007669"/>
    <property type="project" value="UniProtKB-SubCell"/>
</dbReference>
<keyword evidence="7" id="KW-1185">Reference proteome</keyword>
<feature type="region of interest" description="Disordered" evidence="5">
    <location>
        <begin position="468"/>
        <end position="727"/>
    </location>
</feature>
<dbReference type="PANTHER" id="PTHR13859:SF11">
    <property type="entry name" value="GRUNGE, ISOFORM J"/>
    <property type="match status" value="1"/>
</dbReference>
<proteinExistence type="predicted"/>
<dbReference type="Proteomes" id="UP001162162">
    <property type="component" value="Unassembled WGS sequence"/>
</dbReference>
<gene>
    <name evidence="6" type="ORF">NQ318_005733</name>
</gene>
<feature type="compositionally biased region" description="Low complexity" evidence="5">
    <location>
        <begin position="528"/>
        <end position="542"/>
    </location>
</feature>
<evidence type="ECO:0000256" key="4">
    <source>
        <dbReference type="ARBA" id="ARBA00023242"/>
    </source>
</evidence>
<name>A0AAV8YR56_9CUCU</name>
<keyword evidence="2" id="KW-0805">Transcription regulation</keyword>
<accession>A0AAV8YR56</accession>
<protein>
    <submittedName>
        <fullName evidence="6">Uncharacterized protein</fullName>
    </submittedName>
</protein>
<evidence type="ECO:0000313" key="7">
    <source>
        <dbReference type="Proteomes" id="UP001162162"/>
    </source>
</evidence>
<evidence type="ECO:0000256" key="3">
    <source>
        <dbReference type="ARBA" id="ARBA00023163"/>
    </source>
</evidence>
<feature type="compositionally biased region" description="Basic and acidic residues" evidence="5">
    <location>
        <begin position="684"/>
        <end position="693"/>
    </location>
</feature>
<dbReference type="PANTHER" id="PTHR13859">
    <property type="entry name" value="ATROPHIN-RELATED"/>
    <property type="match status" value="1"/>
</dbReference>
<feature type="region of interest" description="Disordered" evidence="5">
    <location>
        <begin position="186"/>
        <end position="266"/>
    </location>
</feature>
<feature type="compositionally biased region" description="Polar residues" evidence="5">
    <location>
        <begin position="232"/>
        <end position="253"/>
    </location>
</feature>
<comment type="caution">
    <text evidence="6">The sequence shown here is derived from an EMBL/GenBank/DDBJ whole genome shotgun (WGS) entry which is preliminary data.</text>
</comment>
<reference evidence="6" key="1">
    <citation type="journal article" date="2023" name="Insect Mol. Biol.">
        <title>Genome sequencing provides insights into the evolution of gene families encoding plant cell wall-degrading enzymes in longhorned beetles.</title>
        <authorList>
            <person name="Shin N.R."/>
            <person name="Okamura Y."/>
            <person name="Kirsch R."/>
            <person name="Pauchet Y."/>
        </authorList>
    </citation>
    <scope>NUCLEOTIDE SEQUENCE</scope>
    <source>
        <strain evidence="6">AMC_N1</strain>
    </source>
</reference>
<evidence type="ECO:0000256" key="1">
    <source>
        <dbReference type="ARBA" id="ARBA00004123"/>
    </source>
</evidence>
<keyword evidence="3" id="KW-0804">Transcription</keyword>
<evidence type="ECO:0000256" key="5">
    <source>
        <dbReference type="SAM" id="MobiDB-lite"/>
    </source>
</evidence>
<feature type="region of interest" description="Disordered" evidence="5">
    <location>
        <begin position="745"/>
        <end position="844"/>
    </location>
</feature>
<feature type="compositionally biased region" description="Polar residues" evidence="5">
    <location>
        <begin position="666"/>
        <end position="676"/>
    </location>
</feature>
<feature type="compositionally biased region" description="Basic and acidic residues" evidence="5">
    <location>
        <begin position="114"/>
        <end position="146"/>
    </location>
</feature>
<feature type="compositionally biased region" description="Polar residues" evidence="5">
    <location>
        <begin position="357"/>
        <end position="372"/>
    </location>
</feature>
<feature type="compositionally biased region" description="Basic and acidic residues" evidence="5">
    <location>
        <begin position="760"/>
        <end position="783"/>
    </location>
</feature>
<feature type="compositionally biased region" description="Polar residues" evidence="5">
    <location>
        <begin position="543"/>
        <end position="565"/>
    </location>
</feature>
<comment type="subcellular location">
    <subcellularLocation>
        <location evidence="1">Nucleus</location>
    </subcellularLocation>
</comment>
<dbReference type="GO" id="GO:0003714">
    <property type="term" value="F:transcription corepressor activity"/>
    <property type="evidence" value="ECO:0007669"/>
    <property type="project" value="TreeGrafter"/>
</dbReference>
<feature type="compositionally biased region" description="Low complexity" evidence="5">
    <location>
        <begin position="633"/>
        <end position="665"/>
    </location>
</feature>
<feature type="compositionally biased region" description="Basic residues" evidence="5">
    <location>
        <begin position="584"/>
        <end position="594"/>
    </location>
</feature>
<evidence type="ECO:0000313" key="6">
    <source>
        <dbReference type="EMBL" id="KAJ8954139.1"/>
    </source>
</evidence>
<dbReference type="AlphaFoldDB" id="A0AAV8YR56"/>
<feature type="region of interest" description="Disordered" evidence="5">
    <location>
        <begin position="282"/>
        <end position="412"/>
    </location>
</feature>
<feature type="compositionally biased region" description="Low complexity" evidence="5">
    <location>
        <begin position="566"/>
        <end position="583"/>
    </location>
</feature>
<organism evidence="6 7">
    <name type="scientific">Aromia moschata</name>
    <dbReference type="NCBI Taxonomy" id="1265417"/>
    <lineage>
        <taxon>Eukaryota</taxon>
        <taxon>Metazoa</taxon>
        <taxon>Ecdysozoa</taxon>
        <taxon>Arthropoda</taxon>
        <taxon>Hexapoda</taxon>
        <taxon>Insecta</taxon>
        <taxon>Pterygota</taxon>
        <taxon>Neoptera</taxon>
        <taxon>Endopterygota</taxon>
        <taxon>Coleoptera</taxon>
        <taxon>Polyphaga</taxon>
        <taxon>Cucujiformia</taxon>
        <taxon>Chrysomeloidea</taxon>
        <taxon>Cerambycidae</taxon>
        <taxon>Cerambycinae</taxon>
        <taxon>Callichromatini</taxon>
        <taxon>Aromia</taxon>
    </lineage>
</organism>
<feature type="compositionally biased region" description="Basic and acidic residues" evidence="5">
    <location>
        <begin position="792"/>
        <end position="801"/>
    </location>
</feature>
<feature type="compositionally biased region" description="Basic and acidic residues" evidence="5">
    <location>
        <begin position="482"/>
        <end position="500"/>
    </location>
</feature>
<feature type="region of interest" description="Disordered" evidence="5">
    <location>
        <begin position="106"/>
        <end position="163"/>
    </location>
</feature>
<feature type="compositionally biased region" description="Polar residues" evidence="5">
    <location>
        <begin position="501"/>
        <end position="517"/>
    </location>
</feature>
<feature type="compositionally biased region" description="Low complexity" evidence="5">
    <location>
        <begin position="468"/>
        <end position="481"/>
    </location>
</feature>
<dbReference type="EMBL" id="JAPWTK010000050">
    <property type="protein sequence ID" value="KAJ8954139.1"/>
    <property type="molecule type" value="Genomic_DNA"/>
</dbReference>
<keyword evidence="4" id="KW-0539">Nucleus</keyword>